<name>A0AAW0G718_9APHY</name>
<evidence type="ECO:0000256" key="1">
    <source>
        <dbReference type="SAM" id="MobiDB-lite"/>
    </source>
</evidence>
<proteinExistence type="predicted"/>
<comment type="caution">
    <text evidence="2">The sequence shown here is derived from an EMBL/GenBank/DDBJ whole genome shotgun (WGS) entry which is preliminary data.</text>
</comment>
<gene>
    <name evidence="2" type="ORF">QCA50_007827</name>
</gene>
<sequence>MSKRKQTQRNEPEGQTRISSFFSSPSKSQSLVPRSSSPIDLTLDSDESEAGPPSKKRVKTTSGFFTPSPSKQRHNAPPRVNDDAGTTERYRFDPSSANAGNGVEYDASQRKRRERAKKILLGSRNIFAHNDENVSGPSPSDDDGEDEPAPQREVPREDSDTEEDLKFIETISFFMNPKAKGKGKAKSSTEPLQ</sequence>
<dbReference type="AlphaFoldDB" id="A0AAW0G718"/>
<accession>A0AAW0G718</accession>
<evidence type="ECO:0000313" key="3">
    <source>
        <dbReference type="Proteomes" id="UP001385951"/>
    </source>
</evidence>
<protein>
    <submittedName>
        <fullName evidence="2">Uncharacterized protein</fullName>
    </submittedName>
</protein>
<reference evidence="2 3" key="1">
    <citation type="submission" date="2022-09" db="EMBL/GenBank/DDBJ databases">
        <authorList>
            <person name="Palmer J.M."/>
        </authorList>
    </citation>
    <scope>NUCLEOTIDE SEQUENCE [LARGE SCALE GENOMIC DNA]</scope>
    <source>
        <strain evidence="2 3">DSM 7382</strain>
    </source>
</reference>
<feature type="region of interest" description="Disordered" evidence="1">
    <location>
        <begin position="1"/>
        <end position="193"/>
    </location>
</feature>
<dbReference type="Proteomes" id="UP001385951">
    <property type="component" value="Unassembled WGS sequence"/>
</dbReference>
<feature type="compositionally biased region" description="Polar residues" evidence="1">
    <location>
        <begin position="60"/>
        <end position="70"/>
    </location>
</feature>
<keyword evidence="3" id="KW-1185">Reference proteome</keyword>
<feature type="compositionally biased region" description="Basic and acidic residues" evidence="1">
    <location>
        <begin position="149"/>
        <end position="158"/>
    </location>
</feature>
<dbReference type="EMBL" id="JASBNA010000009">
    <property type="protein sequence ID" value="KAK7689136.1"/>
    <property type="molecule type" value="Genomic_DNA"/>
</dbReference>
<feature type="compositionally biased region" description="Low complexity" evidence="1">
    <location>
        <begin position="19"/>
        <end position="38"/>
    </location>
</feature>
<feature type="compositionally biased region" description="Basic and acidic residues" evidence="1">
    <location>
        <begin position="80"/>
        <end position="92"/>
    </location>
</feature>
<organism evidence="2 3">
    <name type="scientific">Cerrena zonata</name>
    <dbReference type="NCBI Taxonomy" id="2478898"/>
    <lineage>
        <taxon>Eukaryota</taxon>
        <taxon>Fungi</taxon>
        <taxon>Dikarya</taxon>
        <taxon>Basidiomycota</taxon>
        <taxon>Agaricomycotina</taxon>
        <taxon>Agaricomycetes</taxon>
        <taxon>Polyporales</taxon>
        <taxon>Cerrenaceae</taxon>
        <taxon>Cerrena</taxon>
    </lineage>
</organism>
<evidence type="ECO:0000313" key="2">
    <source>
        <dbReference type="EMBL" id="KAK7689136.1"/>
    </source>
</evidence>